<keyword evidence="6" id="KW-0012">Acyltransferase</keyword>
<dbReference type="InterPro" id="IPR000101">
    <property type="entry name" value="GGT_peptidase"/>
</dbReference>
<accession>A0A2N7X4V3</accession>
<dbReference type="GO" id="GO:0006750">
    <property type="term" value="P:glutathione biosynthetic process"/>
    <property type="evidence" value="ECO:0007669"/>
    <property type="project" value="UniProtKB-KW"/>
</dbReference>
<dbReference type="AlphaFoldDB" id="A0A2N7X4V3"/>
<organism evidence="7 8">
    <name type="scientific">Trinickia symbiotica</name>
    <dbReference type="NCBI Taxonomy" id="863227"/>
    <lineage>
        <taxon>Bacteria</taxon>
        <taxon>Pseudomonadati</taxon>
        <taxon>Pseudomonadota</taxon>
        <taxon>Betaproteobacteria</taxon>
        <taxon>Burkholderiales</taxon>
        <taxon>Burkholderiaceae</taxon>
        <taxon>Trinickia</taxon>
    </lineage>
</organism>
<comment type="caution">
    <text evidence="7">The sequence shown here is derived from an EMBL/GenBank/DDBJ whole genome shotgun (WGS) entry which is preliminary data.</text>
</comment>
<evidence type="ECO:0000313" key="8">
    <source>
        <dbReference type="Proteomes" id="UP000235777"/>
    </source>
</evidence>
<gene>
    <name evidence="7" type="primary">ggt</name>
    <name evidence="7" type="ORF">C0Z20_11975</name>
</gene>
<dbReference type="GO" id="GO:0036374">
    <property type="term" value="F:glutathione hydrolase activity"/>
    <property type="evidence" value="ECO:0007669"/>
    <property type="project" value="UniProtKB-UniRule"/>
</dbReference>
<dbReference type="PANTHER" id="PTHR43881">
    <property type="entry name" value="GAMMA-GLUTAMYLTRANSPEPTIDASE (AFU_ORTHOLOGUE AFUA_4G13580)"/>
    <property type="match status" value="1"/>
</dbReference>
<dbReference type="RefSeq" id="WP_102607034.1">
    <property type="nucleotide sequence ID" value="NZ_PNYC01000006.1"/>
</dbReference>
<protein>
    <recommendedName>
        <fullName evidence="6">Glutathione hydrolase proenzyme</fullName>
        <ecNumber evidence="6">2.3.2.2</ecNumber>
        <ecNumber evidence="6">3.4.19.13</ecNumber>
    </recommendedName>
    <component>
        <recommendedName>
            <fullName evidence="6">Glutathione hydrolase large chain</fullName>
        </recommendedName>
    </component>
    <component>
        <recommendedName>
            <fullName evidence="6">Glutathione hydrolase small chain</fullName>
        </recommendedName>
    </component>
</protein>
<dbReference type="PRINTS" id="PR01210">
    <property type="entry name" value="GGTRANSPTASE"/>
</dbReference>
<dbReference type="PANTHER" id="PTHR43881:SF1">
    <property type="entry name" value="GAMMA-GLUTAMYLTRANSPEPTIDASE (AFU_ORTHOLOGUE AFUA_4G13580)"/>
    <property type="match status" value="1"/>
</dbReference>
<reference evidence="7 8" key="1">
    <citation type="submission" date="2018-01" db="EMBL/GenBank/DDBJ databases">
        <title>Whole genome analyses suggest that Burkholderia sensu lato contains two further novel genera in the rhizoxinica-symbiotica group Mycetohabitans gen. nov., and Trinickia gen. nov.: implications for the evolution of diazotrophy and nodulation in the Burkholderiaceae.</title>
        <authorList>
            <person name="Estrada-de los Santos P."/>
            <person name="Palmer M."/>
            <person name="Chavez-Ramirez B."/>
            <person name="Beukes C."/>
            <person name="Steenkamp E.T."/>
            <person name="Hirsch A.M."/>
            <person name="Manyaka P."/>
            <person name="Maluk M."/>
            <person name="Lafos M."/>
            <person name="Crook M."/>
            <person name="Gross E."/>
            <person name="Simon M.F."/>
            <person name="Bueno dos Reis Junior F."/>
            <person name="Poole P.S."/>
            <person name="Venter S.N."/>
            <person name="James E.K."/>
        </authorList>
    </citation>
    <scope>NUCLEOTIDE SEQUENCE [LARGE SCALE GENOMIC DNA]</scope>
    <source>
        <strain evidence="7 8">JPY 581</strain>
    </source>
</reference>
<comment type="subunit">
    <text evidence="6">This enzyme consists of two polypeptide chains, which are synthesized in precursor form from a single polypeptide.</text>
</comment>
<comment type="pathway">
    <text evidence="6">Sulfur metabolism; glutathione metabolism.</text>
</comment>
<dbReference type="EC" id="2.3.2.2" evidence="6"/>
<keyword evidence="6" id="KW-0317">Glutathione biosynthesis</keyword>
<name>A0A2N7X4V3_9BURK</name>
<dbReference type="GO" id="GO:0006751">
    <property type="term" value="P:glutathione catabolic process"/>
    <property type="evidence" value="ECO:0007669"/>
    <property type="project" value="UniProtKB-UniRule"/>
</dbReference>
<evidence type="ECO:0000256" key="1">
    <source>
        <dbReference type="ARBA" id="ARBA00001049"/>
    </source>
</evidence>
<dbReference type="InterPro" id="IPR043137">
    <property type="entry name" value="GGT_ssub_C"/>
</dbReference>
<comment type="similarity">
    <text evidence="6">Belongs to the gamma-glutamyltransferase family.</text>
</comment>
<evidence type="ECO:0000256" key="6">
    <source>
        <dbReference type="RuleBase" id="RU368036"/>
    </source>
</evidence>
<evidence type="ECO:0000256" key="2">
    <source>
        <dbReference type="ARBA" id="ARBA00001089"/>
    </source>
</evidence>
<feature type="binding site" evidence="5">
    <location>
        <position position="433"/>
    </location>
    <ligand>
        <name>L-glutamate</name>
        <dbReference type="ChEBI" id="CHEBI:29985"/>
    </ligand>
</feature>
<feature type="active site" description="Nucleophile" evidence="4">
    <location>
        <position position="350"/>
    </location>
</feature>
<keyword evidence="6" id="KW-0378">Hydrolase</keyword>
<dbReference type="Pfam" id="PF01019">
    <property type="entry name" value="G_glu_transpept"/>
    <property type="match status" value="1"/>
</dbReference>
<comment type="catalytic activity">
    <reaction evidence="3 6">
        <text>an N-terminal (5-L-glutamyl)-[peptide] + an alpha-amino acid = 5-L-glutamyl amino acid + an N-terminal L-alpha-aminoacyl-[peptide]</text>
        <dbReference type="Rhea" id="RHEA:23904"/>
        <dbReference type="Rhea" id="RHEA-COMP:9780"/>
        <dbReference type="Rhea" id="RHEA-COMP:9795"/>
        <dbReference type="ChEBI" id="CHEBI:77644"/>
        <dbReference type="ChEBI" id="CHEBI:78597"/>
        <dbReference type="ChEBI" id="CHEBI:78599"/>
        <dbReference type="ChEBI" id="CHEBI:78608"/>
        <dbReference type="EC" id="2.3.2.2"/>
    </reaction>
</comment>
<dbReference type="UniPathway" id="UPA00204"/>
<evidence type="ECO:0000256" key="5">
    <source>
        <dbReference type="PIRSR" id="PIRSR600101-2"/>
    </source>
</evidence>
<dbReference type="EMBL" id="PNYC01000006">
    <property type="protein sequence ID" value="PMS36798.1"/>
    <property type="molecule type" value="Genomic_DNA"/>
</dbReference>
<dbReference type="InterPro" id="IPR052896">
    <property type="entry name" value="GGT-like_enzyme"/>
</dbReference>
<comment type="catalytic activity">
    <reaction evidence="2 6">
        <text>glutathione + H2O = L-cysteinylglycine + L-glutamate</text>
        <dbReference type="Rhea" id="RHEA:28807"/>
        <dbReference type="ChEBI" id="CHEBI:15377"/>
        <dbReference type="ChEBI" id="CHEBI:29985"/>
        <dbReference type="ChEBI" id="CHEBI:57925"/>
        <dbReference type="ChEBI" id="CHEBI:61694"/>
        <dbReference type="EC" id="3.4.19.13"/>
    </reaction>
</comment>
<dbReference type="EC" id="3.4.19.13" evidence="6"/>
<sequence>MRDFQVPGRSVAVGHSGMVATSNPAAALVGLDVLRSGGNAIDAAVAIAAMLAVVEPTQTGIGGDCFVLLKRPGHAPVALDGAGWAPKAVNVERLRETGKTAINPASADAVTVPGALSAWERLAAEFGALPFDTLLAPAIKAAEDGYAVTERLARDWGRQTAKMSATPEAAELFLNRGAAPAAGARQTNKALAETLREISRKGAAAFYRGWIAEDIVGFLRRLGGSHTMEDFAEFKAEYVQPVSCDYRGHRLWECPPSGQGIIALQIAGMLETFDVARFAPLSAERFHLQGEISRIAYTQRDAYLCDPSSSEFDWDRLTSSSHVRELASKVSMQKRLADLTPFGAPEHRDTVYVTVVDKDGIVVSLINSIFDDFGSGLVAPRSGVLLHNRGCGFVLEQGHPNELAGRKRPLHTIIPALITKDDEAVMSFGVTGGHFQPAGQLQVLSNALDYGMSVQEAIDHPRMFARGNSFEVERTVPQQVVTALRELGHPVVTAENPLGTCHAIWIDRAAGALFGGTDPRRDGLAIGY</sequence>
<dbReference type="Gene3D" id="3.60.20.40">
    <property type="match status" value="1"/>
</dbReference>
<comment type="catalytic activity">
    <reaction evidence="1 6">
        <text>an S-substituted glutathione + H2O = an S-substituted L-cysteinylglycine + L-glutamate</text>
        <dbReference type="Rhea" id="RHEA:59468"/>
        <dbReference type="ChEBI" id="CHEBI:15377"/>
        <dbReference type="ChEBI" id="CHEBI:29985"/>
        <dbReference type="ChEBI" id="CHEBI:90779"/>
        <dbReference type="ChEBI" id="CHEBI:143103"/>
        <dbReference type="EC" id="3.4.19.13"/>
    </reaction>
</comment>
<dbReference type="InterPro" id="IPR029055">
    <property type="entry name" value="Ntn_hydrolases_N"/>
</dbReference>
<dbReference type="Proteomes" id="UP000235777">
    <property type="component" value="Unassembled WGS sequence"/>
</dbReference>
<comment type="PTM">
    <text evidence="6">Cleaved by autocatalysis into a large and a small subunit.</text>
</comment>
<dbReference type="NCBIfam" id="TIGR00066">
    <property type="entry name" value="g_glut_trans"/>
    <property type="match status" value="1"/>
</dbReference>
<keyword evidence="6" id="KW-0865">Zymogen</keyword>
<dbReference type="GO" id="GO:0103068">
    <property type="term" value="F:leukotriene C4 gamma-glutamyl transferase activity"/>
    <property type="evidence" value="ECO:0007669"/>
    <property type="project" value="UniProtKB-EC"/>
</dbReference>
<dbReference type="SUPFAM" id="SSF56235">
    <property type="entry name" value="N-terminal nucleophile aminohydrolases (Ntn hydrolases)"/>
    <property type="match status" value="1"/>
</dbReference>
<dbReference type="Gene3D" id="1.10.246.130">
    <property type="match status" value="1"/>
</dbReference>
<proteinExistence type="inferred from homology"/>
<evidence type="ECO:0000313" key="7">
    <source>
        <dbReference type="EMBL" id="PMS36798.1"/>
    </source>
</evidence>
<evidence type="ECO:0000256" key="4">
    <source>
        <dbReference type="PIRSR" id="PIRSR600101-1"/>
    </source>
</evidence>
<keyword evidence="8" id="KW-1185">Reference proteome</keyword>
<keyword evidence="6 7" id="KW-0808">Transferase</keyword>
<dbReference type="InterPro" id="IPR043138">
    <property type="entry name" value="GGT_lsub"/>
</dbReference>
<evidence type="ECO:0000256" key="3">
    <source>
        <dbReference type="ARBA" id="ARBA00047417"/>
    </source>
</evidence>